<keyword evidence="2" id="KW-1185">Reference proteome</keyword>
<sequence length="61" mass="6519">MGSNANVYRRMGTDALKQGNSGYSTAAADLAGRGWDPKLVDAGHGQIDLMRAELQRRGELA</sequence>
<protein>
    <submittedName>
        <fullName evidence="1">Uncharacterized protein</fullName>
    </submittedName>
</protein>
<dbReference type="Proteomes" id="UP000243342">
    <property type="component" value="Unassembled WGS sequence"/>
</dbReference>
<organism evidence="1 2">
    <name type="scientific">Mangrovactinospora gilvigrisea</name>
    <dbReference type="NCBI Taxonomy" id="1428644"/>
    <lineage>
        <taxon>Bacteria</taxon>
        <taxon>Bacillati</taxon>
        <taxon>Actinomycetota</taxon>
        <taxon>Actinomycetes</taxon>
        <taxon>Kitasatosporales</taxon>
        <taxon>Streptomycetaceae</taxon>
        <taxon>Mangrovactinospora</taxon>
    </lineage>
</organism>
<name>A0A1J7CCU1_9ACTN</name>
<accession>A0A1J7CCU1</accession>
<dbReference type="EMBL" id="MLCF01000002">
    <property type="protein sequence ID" value="OIV39364.1"/>
    <property type="molecule type" value="Genomic_DNA"/>
</dbReference>
<dbReference type="AlphaFoldDB" id="A0A1J7CCU1"/>
<evidence type="ECO:0000313" key="1">
    <source>
        <dbReference type="EMBL" id="OIV39364.1"/>
    </source>
</evidence>
<proteinExistence type="predicted"/>
<gene>
    <name evidence="1" type="ORF">BIV57_00525</name>
</gene>
<dbReference type="STRING" id="1428644.BIV57_00525"/>
<dbReference type="RefSeq" id="WP_071654563.1">
    <property type="nucleotide sequence ID" value="NZ_MLCF01000002.1"/>
</dbReference>
<reference evidence="1 2" key="1">
    <citation type="submission" date="2016-10" db="EMBL/GenBank/DDBJ databases">
        <title>Genome sequence of Streptomyces gilvigriseus MUSC 26.</title>
        <authorList>
            <person name="Lee L.-H."/>
            <person name="Ser H.-L."/>
        </authorList>
    </citation>
    <scope>NUCLEOTIDE SEQUENCE [LARGE SCALE GENOMIC DNA]</scope>
    <source>
        <strain evidence="1 2">MUSC 26</strain>
    </source>
</reference>
<comment type="caution">
    <text evidence="1">The sequence shown here is derived from an EMBL/GenBank/DDBJ whole genome shotgun (WGS) entry which is preliminary data.</text>
</comment>
<evidence type="ECO:0000313" key="2">
    <source>
        <dbReference type="Proteomes" id="UP000243342"/>
    </source>
</evidence>